<dbReference type="InterPro" id="IPR011677">
    <property type="entry name" value="TCTN1-3_dom"/>
</dbReference>
<keyword evidence="4" id="KW-0970">Cilium biogenesis/degradation</keyword>
<feature type="region of interest" description="Disordered" evidence="6">
    <location>
        <begin position="65"/>
        <end position="133"/>
    </location>
</feature>
<gene>
    <name evidence="9" type="ORF">GDO81_002381</name>
</gene>
<dbReference type="GO" id="GO:1904491">
    <property type="term" value="P:protein localization to ciliary transition zone"/>
    <property type="evidence" value="ECO:0007669"/>
    <property type="project" value="TreeGrafter"/>
</dbReference>
<dbReference type="Proteomes" id="UP000824782">
    <property type="component" value="Unassembled WGS sequence"/>
</dbReference>
<comment type="caution">
    <text evidence="9">The sequence shown here is derived from an EMBL/GenBank/DDBJ whole genome shotgun (WGS) entry which is preliminary data.</text>
</comment>
<evidence type="ECO:0000256" key="1">
    <source>
        <dbReference type="ARBA" id="ARBA00007633"/>
    </source>
</evidence>
<evidence type="ECO:0000313" key="9">
    <source>
        <dbReference type="EMBL" id="KAG8597763.1"/>
    </source>
</evidence>
<comment type="subunit">
    <text evidence="2">Part of the tectonic-like complex (also named B9 complex).</text>
</comment>
<keyword evidence="5" id="KW-0325">Glycoprotein</keyword>
<evidence type="ECO:0000256" key="4">
    <source>
        <dbReference type="ARBA" id="ARBA00022794"/>
    </source>
</evidence>
<comment type="similarity">
    <text evidence="1">Belongs to the tectonic family.</text>
</comment>
<dbReference type="GO" id="GO:0060271">
    <property type="term" value="P:cilium assembly"/>
    <property type="evidence" value="ECO:0007669"/>
    <property type="project" value="TreeGrafter"/>
</dbReference>
<feature type="domain" description="Tectonic-1-3 N-terminal" evidence="8">
    <location>
        <begin position="147"/>
        <end position="251"/>
    </location>
</feature>
<dbReference type="PANTHER" id="PTHR14611">
    <property type="entry name" value="TECTONIC FAMILY MEMBER"/>
    <property type="match status" value="1"/>
</dbReference>
<evidence type="ECO:0000256" key="2">
    <source>
        <dbReference type="ARBA" id="ARBA00011495"/>
    </source>
</evidence>
<organism evidence="9 10">
    <name type="scientific">Engystomops pustulosus</name>
    <name type="common">Tungara frog</name>
    <name type="synonym">Physalaemus pustulosus</name>
    <dbReference type="NCBI Taxonomy" id="76066"/>
    <lineage>
        <taxon>Eukaryota</taxon>
        <taxon>Metazoa</taxon>
        <taxon>Chordata</taxon>
        <taxon>Craniata</taxon>
        <taxon>Vertebrata</taxon>
        <taxon>Euteleostomi</taxon>
        <taxon>Amphibia</taxon>
        <taxon>Batrachia</taxon>
        <taxon>Anura</taxon>
        <taxon>Neobatrachia</taxon>
        <taxon>Hyloidea</taxon>
        <taxon>Leptodactylidae</taxon>
        <taxon>Leiuperinae</taxon>
        <taxon>Engystomops</taxon>
    </lineage>
</organism>
<evidence type="ECO:0000256" key="6">
    <source>
        <dbReference type="SAM" id="MobiDB-lite"/>
    </source>
</evidence>
<feature type="domain" description="Tectonic-1-3" evidence="7">
    <location>
        <begin position="405"/>
        <end position="568"/>
    </location>
</feature>
<dbReference type="GO" id="GO:0036038">
    <property type="term" value="C:MKS complex"/>
    <property type="evidence" value="ECO:0007669"/>
    <property type="project" value="TreeGrafter"/>
</dbReference>
<protein>
    <recommendedName>
        <fullName evidence="11">Tectonic-1</fullName>
    </recommendedName>
</protein>
<dbReference type="AlphaFoldDB" id="A0AAV7DJS9"/>
<evidence type="ECO:0008006" key="11">
    <source>
        <dbReference type="Google" id="ProtNLM"/>
    </source>
</evidence>
<dbReference type="InterPro" id="IPR057724">
    <property type="entry name" value="TCTN1-3_N"/>
</dbReference>
<keyword evidence="10" id="KW-1185">Reference proteome</keyword>
<dbReference type="Pfam" id="PF07773">
    <property type="entry name" value="TCTN_DUF1619"/>
    <property type="match status" value="1"/>
</dbReference>
<dbReference type="Pfam" id="PF25752">
    <property type="entry name" value="DUF1619_N"/>
    <property type="match status" value="1"/>
</dbReference>
<evidence type="ECO:0000259" key="7">
    <source>
        <dbReference type="Pfam" id="PF07773"/>
    </source>
</evidence>
<accession>A0AAV7DJS9</accession>
<evidence type="ECO:0000313" key="10">
    <source>
        <dbReference type="Proteomes" id="UP000824782"/>
    </source>
</evidence>
<evidence type="ECO:0000256" key="3">
    <source>
        <dbReference type="ARBA" id="ARBA00022729"/>
    </source>
</evidence>
<evidence type="ECO:0000259" key="8">
    <source>
        <dbReference type="Pfam" id="PF25752"/>
    </source>
</evidence>
<sequence length="606" mass="63363">MALAASDCRSVSSSTGSRAASLPGAGAELVVHSNAGQAGDMSVCGCGAVLLLVAAVYGVAAPGTQGPDTPPLLPADNVTEPGELLPSDTGEGTAGAPSSEPLTAESPGTAAPAHTVPTHPQAPVHHGSTSSPPVIGETVLSRSITPLVTSVTSLCVCDLLVDACDVNCCCDPDCSAAEFSVFSGCSIPVVTGDSQLCKREAVLYSISSSKVPQRVTETVEVVNPDIFCIQAANYPPALSFITPDEPTAANFDSLLREFGGLEFNSISEAQSMVGSAEARKASKYEYGSPILTPSSYLKLPAPLGTGECTDSNPINVTLQSITIHTVDGSVFPGNLGDYFPSYDTTTGVCNDVVLGGSYSVTYTDKGEITNIAASFILGAINKNSVQQNFQIRFIENGTAPSPLSGNPGYVFGLPVVAGFKFVYKSGIIQSTNRYGQLTLLKSSSDPNCLAEEGSRTPVLFGYNMMSGCRLQVNYTGTELCKLAGAAILNVLRGQQFPNYVAQFGNSQPENVLDWVPINVITTDHAAVQGMCKIPVSLELKVKWTKYGSLVNPQAQIVNVEERIAYASFPISSAVTFVDVSQPASPGYKAQPTIDAKLPFDFFLPFL</sequence>
<keyword evidence="3" id="KW-0732">Signal</keyword>
<name>A0AAV7DJS9_ENGPU</name>
<proteinExistence type="inferred from homology"/>
<reference evidence="9" key="1">
    <citation type="thesis" date="2020" institute="ProQuest LLC" country="789 East Eisenhower Parkway, Ann Arbor, MI, USA">
        <title>Comparative Genomics and Chromosome Evolution.</title>
        <authorList>
            <person name="Mudd A.B."/>
        </authorList>
    </citation>
    <scope>NUCLEOTIDE SEQUENCE</scope>
    <source>
        <strain evidence="9">237g6f4</strain>
        <tissue evidence="9">Blood</tissue>
    </source>
</reference>
<feature type="region of interest" description="Disordered" evidence="6">
    <location>
        <begin position="1"/>
        <end position="21"/>
    </location>
</feature>
<dbReference type="InterPro" id="IPR040354">
    <property type="entry name" value="TCTN1-3"/>
</dbReference>
<evidence type="ECO:0000256" key="5">
    <source>
        <dbReference type="ARBA" id="ARBA00023180"/>
    </source>
</evidence>
<dbReference type="EMBL" id="WNYA01000001">
    <property type="protein sequence ID" value="KAG8597763.1"/>
    <property type="molecule type" value="Genomic_DNA"/>
</dbReference>
<dbReference type="PANTHER" id="PTHR14611:SF1">
    <property type="entry name" value="TECTONIC-1"/>
    <property type="match status" value="1"/>
</dbReference>